<feature type="compositionally biased region" description="Basic and acidic residues" evidence="1">
    <location>
        <begin position="1"/>
        <end position="10"/>
    </location>
</feature>
<dbReference type="AlphaFoldDB" id="A0A852TX95"/>
<evidence type="ECO:0000313" key="2">
    <source>
        <dbReference type="EMBL" id="NYE47532.1"/>
    </source>
</evidence>
<feature type="compositionally biased region" description="Basic and acidic residues" evidence="1">
    <location>
        <begin position="17"/>
        <end position="43"/>
    </location>
</feature>
<proteinExistence type="predicted"/>
<evidence type="ECO:0000256" key="1">
    <source>
        <dbReference type="SAM" id="MobiDB-lite"/>
    </source>
</evidence>
<feature type="region of interest" description="Disordered" evidence="1">
    <location>
        <begin position="1"/>
        <end position="43"/>
    </location>
</feature>
<gene>
    <name evidence="2" type="ORF">HDA32_002652</name>
</gene>
<keyword evidence="3" id="KW-1185">Reference proteome</keyword>
<sequence length="43" mass="5002">MESPTEREIRTAFVNRPEGRLERPSVPRDPADRPRGDLDRLGR</sequence>
<evidence type="ECO:0000313" key="3">
    <source>
        <dbReference type="Proteomes" id="UP000589036"/>
    </source>
</evidence>
<organism evidence="2 3">
    <name type="scientific">Spinactinospora alkalitolerans</name>
    <dbReference type="NCBI Taxonomy" id="687207"/>
    <lineage>
        <taxon>Bacteria</taxon>
        <taxon>Bacillati</taxon>
        <taxon>Actinomycetota</taxon>
        <taxon>Actinomycetes</taxon>
        <taxon>Streptosporangiales</taxon>
        <taxon>Nocardiopsidaceae</taxon>
        <taxon>Spinactinospora</taxon>
    </lineage>
</organism>
<dbReference type="EMBL" id="JACCCC010000001">
    <property type="protein sequence ID" value="NYE47532.1"/>
    <property type="molecule type" value="Genomic_DNA"/>
</dbReference>
<dbReference type="Proteomes" id="UP000589036">
    <property type="component" value="Unassembled WGS sequence"/>
</dbReference>
<protein>
    <submittedName>
        <fullName evidence="2">Uncharacterized protein</fullName>
    </submittedName>
</protein>
<dbReference type="RefSeq" id="WP_218882437.1">
    <property type="nucleotide sequence ID" value="NZ_BAAAYY010000015.1"/>
</dbReference>
<comment type="caution">
    <text evidence="2">The sequence shown here is derived from an EMBL/GenBank/DDBJ whole genome shotgun (WGS) entry which is preliminary data.</text>
</comment>
<name>A0A852TX95_9ACTN</name>
<reference evidence="2 3" key="1">
    <citation type="submission" date="2020-07" db="EMBL/GenBank/DDBJ databases">
        <title>Sequencing the genomes of 1000 actinobacteria strains.</title>
        <authorList>
            <person name="Klenk H.-P."/>
        </authorList>
    </citation>
    <scope>NUCLEOTIDE SEQUENCE [LARGE SCALE GENOMIC DNA]</scope>
    <source>
        <strain evidence="2 3">CXB654</strain>
    </source>
</reference>
<accession>A0A852TX95</accession>